<keyword evidence="6" id="KW-0547">Nucleotide-binding</keyword>
<organism evidence="12 13">
    <name type="scientific">Ichthyophthirius multifiliis</name>
    <name type="common">White spot disease agent</name>
    <name type="synonym">Ich</name>
    <dbReference type="NCBI Taxonomy" id="5932"/>
    <lineage>
        <taxon>Eukaryota</taxon>
        <taxon>Sar</taxon>
        <taxon>Alveolata</taxon>
        <taxon>Ciliophora</taxon>
        <taxon>Intramacronucleata</taxon>
        <taxon>Oligohymenophorea</taxon>
        <taxon>Hymenostomatida</taxon>
        <taxon>Ophryoglenina</taxon>
        <taxon>Ichthyophthirius</taxon>
    </lineage>
</organism>
<evidence type="ECO:0000259" key="11">
    <source>
        <dbReference type="PROSITE" id="PS50893"/>
    </source>
</evidence>
<dbReference type="STRING" id="857967.G0QJT1"/>
<dbReference type="Gene3D" id="3.40.50.300">
    <property type="entry name" value="P-loop containing nucleotide triphosphate hydrolases"/>
    <property type="match status" value="1"/>
</dbReference>
<dbReference type="Pfam" id="PF00005">
    <property type="entry name" value="ABC_tran"/>
    <property type="match status" value="1"/>
</dbReference>
<comment type="similarity">
    <text evidence="2">Belongs to the ABC transporter superfamily. ABCA family.</text>
</comment>
<dbReference type="InterPro" id="IPR026082">
    <property type="entry name" value="ABCA"/>
</dbReference>
<keyword evidence="3" id="KW-0813">Transport</keyword>
<dbReference type="FunFam" id="3.40.50.300:FF:000335">
    <property type="entry name" value="ATP binding cassette subfamily A member 5"/>
    <property type="match status" value="1"/>
</dbReference>
<keyword evidence="13" id="KW-1185">Reference proteome</keyword>
<evidence type="ECO:0000256" key="10">
    <source>
        <dbReference type="SAM" id="Phobius"/>
    </source>
</evidence>
<keyword evidence="5" id="KW-0677">Repeat</keyword>
<dbReference type="OMA" id="GYVGQGN"/>
<dbReference type="CDD" id="cd03263">
    <property type="entry name" value="ABC_subfamily_A"/>
    <property type="match status" value="1"/>
</dbReference>
<dbReference type="InterPro" id="IPR017871">
    <property type="entry name" value="ABC_transporter-like_CS"/>
</dbReference>
<dbReference type="AlphaFoldDB" id="G0QJT1"/>
<sequence>MDIRSNQLFDQWNQYALLLVFQCFFFLMITFLCDKWKYSLTKQNNQALITNQQPAQDPGVLQEVLRVENQENQDSIKAIKIHKVYPNGFHAVKGTTFGVQKGQIFGLLGPNGAGKSTTFNIITANIPKCAGKVFFKDKQLQGNQYFDDVGVCPQGNCLWDFLSPVEHLRLFGRIKGLEKDKLEQMVNYYNLQLDLDKFQTKSANLSGGNKRKLCVANALIGSPSLLFLDEPSTGLDPIAKRQLWKCLKEVLFQKQSSIVLTTHSLQEAEDLCDKISIQVNGEFVCLDSLQNLRDKYGNGYKIYIKLNQNNQQDIRNSINQLYNNAKIMNEKDPNYLNCLIFQVSSQNFSFAKTFQLLFNELKLNQKIEDFSISQSTLEEIFVYFSQFQQNNNNIN</sequence>
<dbReference type="FunCoup" id="G0QJT1">
    <property type="interactions" value="10"/>
</dbReference>
<keyword evidence="4 10" id="KW-0812">Transmembrane</keyword>
<dbReference type="OrthoDB" id="312406at2759"/>
<feature type="transmembrane region" description="Helical" evidence="10">
    <location>
        <begin position="12"/>
        <end position="33"/>
    </location>
</feature>
<dbReference type="GO" id="GO:0016887">
    <property type="term" value="F:ATP hydrolysis activity"/>
    <property type="evidence" value="ECO:0007669"/>
    <property type="project" value="InterPro"/>
</dbReference>
<evidence type="ECO:0000256" key="7">
    <source>
        <dbReference type="ARBA" id="ARBA00022840"/>
    </source>
</evidence>
<reference evidence="12 13" key="1">
    <citation type="submission" date="2011-07" db="EMBL/GenBank/DDBJ databases">
        <authorList>
            <person name="Coyne R."/>
            <person name="Brami D."/>
            <person name="Johnson J."/>
            <person name="Hostetler J."/>
            <person name="Hannick L."/>
            <person name="Clark T."/>
            <person name="Cassidy-Hanley D."/>
            <person name="Inman J."/>
        </authorList>
    </citation>
    <scope>NUCLEOTIDE SEQUENCE [LARGE SCALE GENOMIC DNA]</scope>
    <source>
        <strain evidence="12 13">G5</strain>
    </source>
</reference>
<dbReference type="PANTHER" id="PTHR19229">
    <property type="entry name" value="ATP-BINDING CASSETTE TRANSPORTER SUBFAMILY A ABCA"/>
    <property type="match status" value="1"/>
</dbReference>
<dbReference type="RefSeq" id="XP_004039828.1">
    <property type="nucleotide sequence ID" value="XM_004039780.1"/>
</dbReference>
<dbReference type="PROSITE" id="PS00211">
    <property type="entry name" value="ABC_TRANSPORTER_1"/>
    <property type="match status" value="1"/>
</dbReference>
<dbReference type="Proteomes" id="UP000008983">
    <property type="component" value="Unassembled WGS sequence"/>
</dbReference>
<evidence type="ECO:0000256" key="8">
    <source>
        <dbReference type="ARBA" id="ARBA00022989"/>
    </source>
</evidence>
<dbReference type="InParanoid" id="G0QJT1"/>
<keyword evidence="7" id="KW-0067">ATP-binding</keyword>
<name>G0QJT1_ICHMU</name>
<evidence type="ECO:0000313" key="12">
    <source>
        <dbReference type="EMBL" id="EGR34524.1"/>
    </source>
</evidence>
<dbReference type="GO" id="GO:0016020">
    <property type="term" value="C:membrane"/>
    <property type="evidence" value="ECO:0007669"/>
    <property type="project" value="UniProtKB-SubCell"/>
</dbReference>
<dbReference type="SMART" id="SM00382">
    <property type="entry name" value="AAA"/>
    <property type="match status" value="1"/>
</dbReference>
<evidence type="ECO:0000256" key="6">
    <source>
        <dbReference type="ARBA" id="ARBA00022741"/>
    </source>
</evidence>
<dbReference type="GO" id="GO:0005319">
    <property type="term" value="F:lipid transporter activity"/>
    <property type="evidence" value="ECO:0007669"/>
    <property type="project" value="TreeGrafter"/>
</dbReference>
<accession>G0QJT1</accession>
<feature type="domain" description="ABC transporter" evidence="11">
    <location>
        <begin position="76"/>
        <end position="305"/>
    </location>
</feature>
<protein>
    <recommendedName>
        <fullName evidence="11">ABC transporter domain-containing protein</fullName>
    </recommendedName>
</protein>
<dbReference type="EMBL" id="GL983090">
    <property type="protein sequence ID" value="EGR34524.1"/>
    <property type="molecule type" value="Genomic_DNA"/>
</dbReference>
<dbReference type="PROSITE" id="PS50893">
    <property type="entry name" value="ABC_TRANSPORTER_2"/>
    <property type="match status" value="1"/>
</dbReference>
<dbReference type="GO" id="GO:0005524">
    <property type="term" value="F:ATP binding"/>
    <property type="evidence" value="ECO:0007669"/>
    <property type="project" value="UniProtKB-KW"/>
</dbReference>
<comment type="subcellular location">
    <subcellularLocation>
        <location evidence="1">Membrane</location>
        <topology evidence="1">Multi-pass membrane protein</topology>
    </subcellularLocation>
</comment>
<dbReference type="InterPro" id="IPR003439">
    <property type="entry name" value="ABC_transporter-like_ATP-bd"/>
</dbReference>
<evidence type="ECO:0000256" key="4">
    <source>
        <dbReference type="ARBA" id="ARBA00022692"/>
    </source>
</evidence>
<evidence type="ECO:0000256" key="1">
    <source>
        <dbReference type="ARBA" id="ARBA00004141"/>
    </source>
</evidence>
<dbReference type="SUPFAM" id="SSF52540">
    <property type="entry name" value="P-loop containing nucleoside triphosphate hydrolases"/>
    <property type="match status" value="1"/>
</dbReference>
<dbReference type="InterPro" id="IPR003593">
    <property type="entry name" value="AAA+_ATPase"/>
</dbReference>
<dbReference type="GeneID" id="14910718"/>
<dbReference type="PANTHER" id="PTHR19229:SF36">
    <property type="entry name" value="ATP-BINDING CASSETTE SUB-FAMILY A MEMBER 2"/>
    <property type="match status" value="1"/>
</dbReference>
<gene>
    <name evidence="12" type="ORF">IMG5_008730</name>
</gene>
<dbReference type="InterPro" id="IPR027417">
    <property type="entry name" value="P-loop_NTPase"/>
</dbReference>
<evidence type="ECO:0000313" key="13">
    <source>
        <dbReference type="Proteomes" id="UP000008983"/>
    </source>
</evidence>
<evidence type="ECO:0000256" key="9">
    <source>
        <dbReference type="ARBA" id="ARBA00023136"/>
    </source>
</evidence>
<evidence type="ECO:0000256" key="2">
    <source>
        <dbReference type="ARBA" id="ARBA00008869"/>
    </source>
</evidence>
<evidence type="ECO:0000256" key="3">
    <source>
        <dbReference type="ARBA" id="ARBA00022448"/>
    </source>
</evidence>
<dbReference type="GO" id="GO:0140359">
    <property type="term" value="F:ABC-type transporter activity"/>
    <property type="evidence" value="ECO:0007669"/>
    <property type="project" value="InterPro"/>
</dbReference>
<dbReference type="eggNOG" id="KOG0059">
    <property type="taxonomic scope" value="Eukaryota"/>
</dbReference>
<keyword evidence="9 10" id="KW-0472">Membrane</keyword>
<keyword evidence="8 10" id="KW-1133">Transmembrane helix</keyword>
<evidence type="ECO:0000256" key="5">
    <source>
        <dbReference type="ARBA" id="ARBA00022737"/>
    </source>
</evidence>
<proteinExistence type="inferred from homology"/>